<comment type="caution">
    <text evidence="1">The sequence shown here is derived from an EMBL/GenBank/DDBJ whole genome shotgun (WGS) entry which is preliminary data.</text>
</comment>
<evidence type="ECO:0000313" key="2">
    <source>
        <dbReference type="Proteomes" id="UP001165960"/>
    </source>
</evidence>
<proteinExistence type="predicted"/>
<name>A0ACC2TN51_9FUNG</name>
<dbReference type="Proteomes" id="UP001165960">
    <property type="component" value="Unassembled WGS sequence"/>
</dbReference>
<keyword evidence="2" id="KW-1185">Reference proteome</keyword>
<evidence type="ECO:0000313" key="1">
    <source>
        <dbReference type="EMBL" id="KAJ9076049.1"/>
    </source>
</evidence>
<sequence>MQFSSIALLLISAIQASNITLTRRANDGCRPLIQGVVYDCGASGDVLEIRRATMNPSQPQPGRPIEFRIQGYLREEVTFGSRVVVNGKLDSFEVVNFEEDICQGAQQRKLPIRCPLKPPTFDFRYSVMVPLFAPSGHYEVVANAINQNTKQIFNVMAEFDL</sequence>
<gene>
    <name evidence="1" type="ORF">DSO57_1029861</name>
</gene>
<accession>A0ACC2TN51</accession>
<dbReference type="EMBL" id="QTSX02002330">
    <property type="protein sequence ID" value="KAJ9076049.1"/>
    <property type="molecule type" value="Genomic_DNA"/>
</dbReference>
<protein>
    <submittedName>
        <fullName evidence="1">Uncharacterized protein</fullName>
    </submittedName>
</protein>
<reference evidence="1" key="1">
    <citation type="submission" date="2022-04" db="EMBL/GenBank/DDBJ databases">
        <title>Genome of the entomopathogenic fungus Entomophthora muscae.</title>
        <authorList>
            <person name="Elya C."/>
            <person name="Lovett B.R."/>
            <person name="Lee E."/>
            <person name="Macias A.M."/>
            <person name="Hajek A.E."/>
            <person name="De Bivort B.L."/>
            <person name="Kasson M.T."/>
            <person name="De Fine Licht H.H."/>
            <person name="Stajich J.E."/>
        </authorList>
    </citation>
    <scope>NUCLEOTIDE SEQUENCE</scope>
    <source>
        <strain evidence="1">Berkeley</strain>
    </source>
</reference>
<organism evidence="1 2">
    <name type="scientific">Entomophthora muscae</name>
    <dbReference type="NCBI Taxonomy" id="34485"/>
    <lineage>
        <taxon>Eukaryota</taxon>
        <taxon>Fungi</taxon>
        <taxon>Fungi incertae sedis</taxon>
        <taxon>Zoopagomycota</taxon>
        <taxon>Entomophthoromycotina</taxon>
        <taxon>Entomophthoromycetes</taxon>
        <taxon>Entomophthorales</taxon>
        <taxon>Entomophthoraceae</taxon>
        <taxon>Entomophthora</taxon>
    </lineage>
</organism>